<dbReference type="Gene3D" id="3.20.20.80">
    <property type="entry name" value="Glycosidases"/>
    <property type="match status" value="1"/>
</dbReference>
<accession>A0A060C2Y2</accession>
<sequence>MGIRHVWATFSHDQIDFAFPSGVLLEFIRILRFHIDRGVAHGPS</sequence>
<dbReference type="EMBL" id="KF123710">
    <property type="protein sequence ID" value="AIA91018.1"/>
    <property type="molecule type" value="Genomic_DNA"/>
</dbReference>
<organism evidence="1">
    <name type="scientific">uncultured Hahella sp</name>
    <dbReference type="NCBI Taxonomy" id="432657"/>
    <lineage>
        <taxon>Bacteria</taxon>
        <taxon>Pseudomonadati</taxon>
        <taxon>Pseudomonadota</taxon>
        <taxon>Gammaproteobacteria</taxon>
        <taxon>Oceanospirillales</taxon>
        <taxon>Hahellaceae</taxon>
        <taxon>Hahella</taxon>
        <taxon>environmental samples</taxon>
    </lineage>
</organism>
<dbReference type="Gene3D" id="3.90.400.10">
    <property type="entry name" value="Oligo-1,6-glucosidase, Domain 2"/>
    <property type="match status" value="1"/>
</dbReference>
<proteinExistence type="predicted"/>
<evidence type="ECO:0000313" key="1">
    <source>
        <dbReference type="EMBL" id="AIA91018.1"/>
    </source>
</evidence>
<name>A0A060C2Y2_9GAMM</name>
<feature type="non-terminal residue" evidence="1">
    <location>
        <position position="44"/>
    </location>
</feature>
<reference evidence="1" key="1">
    <citation type="journal article" date="2013" name="Environ. Microbiol.">
        <title>Seasonally variable intestinal metagenomes of the red palm weevil (Rhynchophorus ferrugineus).</title>
        <authorList>
            <person name="Jia S."/>
            <person name="Zhang X."/>
            <person name="Zhang G."/>
            <person name="Yin A."/>
            <person name="Zhang S."/>
            <person name="Li F."/>
            <person name="Wang L."/>
            <person name="Zhao D."/>
            <person name="Yun Q."/>
            <person name="Tala"/>
            <person name="Wang J."/>
            <person name="Sun G."/>
            <person name="Baabdullah M."/>
            <person name="Yu X."/>
            <person name="Hu S."/>
            <person name="Al-Mssallem I.S."/>
            <person name="Yu J."/>
        </authorList>
    </citation>
    <scope>NUCLEOTIDE SEQUENCE</scope>
</reference>
<dbReference type="InterPro" id="IPR045857">
    <property type="entry name" value="O16G_dom_2"/>
</dbReference>
<dbReference type="AlphaFoldDB" id="A0A060C2Y2"/>
<protein>
    <submittedName>
        <fullName evidence="1">CAZy families GH13 protein</fullName>
    </submittedName>
</protein>